<keyword evidence="3" id="KW-1185">Reference proteome</keyword>
<sequence length="150" mass="16426">MTHDPRQAWLAETHAHGDIAAWLDAIPYARRLGIEPVGSGFAPLYRLAPKPENIGNPLLPALHGGVVAAFMETAGLLELMRVGESPRLPKLIDFAIDYLRSARVVPTLARCEITREGRRLANVSVVAWQEDEARPVARARLHALLVSPEG</sequence>
<evidence type="ECO:0000259" key="1">
    <source>
        <dbReference type="Pfam" id="PF03061"/>
    </source>
</evidence>
<dbReference type="InterPro" id="IPR006683">
    <property type="entry name" value="Thioestr_dom"/>
</dbReference>
<dbReference type="SUPFAM" id="SSF54637">
    <property type="entry name" value="Thioesterase/thiol ester dehydrase-isomerase"/>
    <property type="match status" value="1"/>
</dbReference>
<dbReference type="Gene3D" id="3.10.129.10">
    <property type="entry name" value="Hotdog Thioesterase"/>
    <property type="match status" value="1"/>
</dbReference>
<evidence type="ECO:0000313" key="2">
    <source>
        <dbReference type="EMBL" id="GEK46998.1"/>
    </source>
</evidence>
<protein>
    <submittedName>
        <fullName evidence="2">Thioesterase</fullName>
    </submittedName>
</protein>
<name>A0A510X6D4_9GAMM</name>
<dbReference type="OrthoDB" id="9813158at2"/>
<dbReference type="InterPro" id="IPR029069">
    <property type="entry name" value="HotDog_dom_sf"/>
</dbReference>
<dbReference type="CDD" id="cd03443">
    <property type="entry name" value="PaaI_thioesterase"/>
    <property type="match status" value="1"/>
</dbReference>
<accession>A0A510X6D4</accession>
<organism evidence="2 3">
    <name type="scientific">Bisbaumannia pacifica</name>
    <dbReference type="NCBI Taxonomy" id="77098"/>
    <lineage>
        <taxon>Bacteria</taxon>
        <taxon>Pseudomonadati</taxon>
        <taxon>Pseudomonadota</taxon>
        <taxon>Gammaproteobacteria</taxon>
        <taxon>Oceanospirillales</taxon>
        <taxon>Halomonadaceae</taxon>
        <taxon>Bisbaumannia</taxon>
    </lineage>
</organism>
<gene>
    <name evidence="2" type="ORF">HPA02_12810</name>
</gene>
<dbReference type="RefSeq" id="WP_146802264.1">
    <property type="nucleotide sequence ID" value="NZ_BJUK01000011.1"/>
</dbReference>
<feature type="domain" description="Thioesterase" evidence="1">
    <location>
        <begin position="62"/>
        <end position="133"/>
    </location>
</feature>
<dbReference type="Proteomes" id="UP000321275">
    <property type="component" value="Unassembled WGS sequence"/>
</dbReference>
<dbReference type="EMBL" id="BJUK01000011">
    <property type="protein sequence ID" value="GEK46998.1"/>
    <property type="molecule type" value="Genomic_DNA"/>
</dbReference>
<comment type="caution">
    <text evidence="2">The sequence shown here is derived from an EMBL/GenBank/DDBJ whole genome shotgun (WGS) entry which is preliminary data.</text>
</comment>
<reference evidence="2 3" key="1">
    <citation type="submission" date="2019-07" db="EMBL/GenBank/DDBJ databases">
        <title>Whole genome shotgun sequence of Halomonas pacifica NBRC 102220.</title>
        <authorList>
            <person name="Hosoyama A."/>
            <person name="Uohara A."/>
            <person name="Ohji S."/>
            <person name="Ichikawa N."/>
        </authorList>
    </citation>
    <scope>NUCLEOTIDE SEQUENCE [LARGE SCALE GENOMIC DNA]</scope>
    <source>
        <strain evidence="2 3">NBRC 102220</strain>
    </source>
</reference>
<dbReference type="AlphaFoldDB" id="A0A510X6D4"/>
<proteinExistence type="predicted"/>
<dbReference type="Pfam" id="PF03061">
    <property type="entry name" value="4HBT"/>
    <property type="match status" value="1"/>
</dbReference>
<evidence type="ECO:0000313" key="3">
    <source>
        <dbReference type="Proteomes" id="UP000321275"/>
    </source>
</evidence>
<dbReference type="GO" id="GO:0016790">
    <property type="term" value="F:thiolester hydrolase activity"/>
    <property type="evidence" value="ECO:0007669"/>
    <property type="project" value="UniProtKB-ARBA"/>
</dbReference>